<dbReference type="Pfam" id="PF13810">
    <property type="entry name" value="DUF4185"/>
    <property type="match status" value="1"/>
</dbReference>
<dbReference type="OrthoDB" id="4789771at2"/>
<evidence type="ECO:0000313" key="4">
    <source>
        <dbReference type="Proteomes" id="UP000233766"/>
    </source>
</evidence>
<dbReference type="Proteomes" id="UP000233766">
    <property type="component" value="Unassembled WGS sequence"/>
</dbReference>
<dbReference type="EMBL" id="PJMW01000002">
    <property type="protein sequence ID" value="PKV80391.1"/>
    <property type="molecule type" value="Genomic_DNA"/>
</dbReference>
<organism evidence="3 4">
    <name type="scientific">Nocardia fluminea</name>
    <dbReference type="NCBI Taxonomy" id="134984"/>
    <lineage>
        <taxon>Bacteria</taxon>
        <taxon>Bacillati</taxon>
        <taxon>Actinomycetota</taxon>
        <taxon>Actinomycetes</taxon>
        <taxon>Mycobacteriales</taxon>
        <taxon>Nocardiaceae</taxon>
        <taxon>Nocardia</taxon>
    </lineage>
</organism>
<dbReference type="AlphaFoldDB" id="A0A2N3VFL5"/>
<feature type="region of interest" description="Disordered" evidence="1">
    <location>
        <begin position="328"/>
        <end position="347"/>
    </location>
</feature>
<accession>A0A2N3VFL5</accession>
<keyword evidence="4" id="KW-1185">Reference proteome</keyword>
<name>A0A2N3VFL5_9NOCA</name>
<gene>
    <name evidence="3" type="ORF">ATK86_4815</name>
</gene>
<comment type="caution">
    <text evidence="3">The sequence shown here is derived from an EMBL/GenBank/DDBJ whole genome shotgun (WGS) entry which is preliminary data.</text>
</comment>
<protein>
    <submittedName>
        <fullName evidence="3">Uncharacterized protein DUF4185</fullName>
    </submittedName>
</protein>
<feature type="domain" description="DUF4185" evidence="2">
    <location>
        <begin position="13"/>
        <end position="316"/>
    </location>
</feature>
<proteinExistence type="predicted"/>
<sequence length="367" mass="41447">MRVTDLNPVPSADLGGGDLAIPFELPHGDVGFIWGDSFSGDGPYGPPMSGIGNWRSPIITRTSQRDPAEPIVMATSPSTDGRQLWDYQHDNAEYSTVLPCDAMTIGGRIYLWVMYTQGLGKEKWCEIWTSDDSGISWARSGSKFWCGAFAGKRVMISWAKDPHSDWVHIISTGGLARNKDMLLWRATVDGLSDPHAWQGWGWDGHNWAWNREPTPILPGWRLGEICLRYVENRAVISGFDAGDYSIFVKVGDRIDNTNWITTHTHRPITGMPRGVDTVPRLYGGYIHPYSRLEDGKFTLIVSEWAESGNPYRATQFTCTGIRRKVLVPVPDPEPTPEPRPVPPPDPHRTWWQELVRRVDEWRRRLGP</sequence>
<feature type="compositionally biased region" description="Pro residues" evidence="1">
    <location>
        <begin position="329"/>
        <end position="344"/>
    </location>
</feature>
<dbReference type="InterPro" id="IPR025442">
    <property type="entry name" value="DUF4185"/>
</dbReference>
<evidence type="ECO:0000313" key="3">
    <source>
        <dbReference type="EMBL" id="PKV80391.1"/>
    </source>
</evidence>
<evidence type="ECO:0000256" key="1">
    <source>
        <dbReference type="SAM" id="MobiDB-lite"/>
    </source>
</evidence>
<reference evidence="3 4" key="1">
    <citation type="submission" date="2017-12" db="EMBL/GenBank/DDBJ databases">
        <title>Sequencing the genomes of 1000 Actinobacteria strains.</title>
        <authorList>
            <person name="Klenk H.-P."/>
        </authorList>
    </citation>
    <scope>NUCLEOTIDE SEQUENCE [LARGE SCALE GENOMIC DNA]</scope>
    <source>
        <strain evidence="3 4">DSM 44489</strain>
    </source>
</reference>
<dbReference type="RefSeq" id="WP_101466335.1">
    <property type="nucleotide sequence ID" value="NZ_PJMW01000002.1"/>
</dbReference>
<evidence type="ECO:0000259" key="2">
    <source>
        <dbReference type="Pfam" id="PF13810"/>
    </source>
</evidence>